<dbReference type="PROSITE" id="PS51212">
    <property type="entry name" value="WSC"/>
    <property type="match status" value="1"/>
</dbReference>
<feature type="domain" description="WSC" evidence="1">
    <location>
        <begin position="27"/>
        <end position="110"/>
    </location>
</feature>
<evidence type="ECO:0000313" key="2">
    <source>
        <dbReference type="EMBL" id="KAF9733226.1"/>
    </source>
</evidence>
<dbReference type="Proteomes" id="UP000756921">
    <property type="component" value="Unassembled WGS sequence"/>
</dbReference>
<protein>
    <recommendedName>
        <fullName evidence="1">WSC domain-containing protein</fullName>
    </recommendedName>
</protein>
<dbReference type="Pfam" id="PF01822">
    <property type="entry name" value="WSC"/>
    <property type="match status" value="1"/>
</dbReference>
<evidence type="ECO:0000313" key="3">
    <source>
        <dbReference type="Proteomes" id="UP000756921"/>
    </source>
</evidence>
<dbReference type="InterPro" id="IPR002889">
    <property type="entry name" value="WSC_carb-bd"/>
</dbReference>
<dbReference type="EMBL" id="WJXW01000009">
    <property type="protein sequence ID" value="KAF9733226.1"/>
    <property type="molecule type" value="Genomic_DNA"/>
</dbReference>
<name>A0A9P6KNY7_9PLEO</name>
<accession>A0A9P6KNY7</accession>
<keyword evidence="3" id="KW-1185">Reference proteome</keyword>
<reference evidence="2" key="1">
    <citation type="journal article" date="2020" name="Mol. Plant Microbe Interact.">
        <title>Genome Sequence of the Biocontrol Agent Coniothyrium minitans strain Conio (IMI 134523).</title>
        <authorList>
            <person name="Patel D."/>
            <person name="Shittu T.A."/>
            <person name="Baroncelli R."/>
            <person name="Muthumeenakshi S."/>
            <person name="Osborne T.H."/>
            <person name="Janganan T.K."/>
            <person name="Sreenivasaprasad S."/>
        </authorList>
    </citation>
    <scope>NUCLEOTIDE SEQUENCE</scope>
    <source>
        <strain evidence="2">Conio</strain>
    </source>
</reference>
<dbReference type="OrthoDB" id="5985073at2759"/>
<proteinExistence type="predicted"/>
<comment type="caution">
    <text evidence="2">The sequence shown here is derived from an EMBL/GenBank/DDBJ whole genome shotgun (WGS) entry which is preliminary data.</text>
</comment>
<organism evidence="2 3">
    <name type="scientific">Paraphaeosphaeria minitans</name>
    <dbReference type="NCBI Taxonomy" id="565426"/>
    <lineage>
        <taxon>Eukaryota</taxon>
        <taxon>Fungi</taxon>
        <taxon>Dikarya</taxon>
        <taxon>Ascomycota</taxon>
        <taxon>Pezizomycotina</taxon>
        <taxon>Dothideomycetes</taxon>
        <taxon>Pleosporomycetidae</taxon>
        <taxon>Pleosporales</taxon>
        <taxon>Massarineae</taxon>
        <taxon>Didymosphaeriaceae</taxon>
        <taxon>Paraphaeosphaeria</taxon>
    </lineage>
</organism>
<sequence length="110" mass="12361">MNTITAMASETPKARWGNITIIEDAGVWYNQGCFISESSNMSVMGAILNVSSRLMRWSDKLDVQLCSQHCAYYDPDEGHEYFGIANGQECYCGNLISNHARRVDQSNCRL</sequence>
<evidence type="ECO:0000259" key="1">
    <source>
        <dbReference type="PROSITE" id="PS51212"/>
    </source>
</evidence>
<dbReference type="AlphaFoldDB" id="A0A9P6KNY7"/>
<gene>
    <name evidence="2" type="ORF">PMIN01_08909</name>
</gene>